<dbReference type="AlphaFoldDB" id="A0A1M5DVY9"/>
<keyword evidence="1" id="KW-0812">Transmembrane</keyword>
<keyword evidence="1" id="KW-0472">Membrane</keyword>
<feature type="transmembrane region" description="Helical" evidence="1">
    <location>
        <begin position="154"/>
        <end position="170"/>
    </location>
</feature>
<feature type="transmembrane region" description="Helical" evidence="1">
    <location>
        <begin position="342"/>
        <end position="361"/>
    </location>
</feature>
<feature type="transmembrane region" description="Helical" evidence="1">
    <location>
        <begin position="289"/>
        <end position="307"/>
    </location>
</feature>
<protein>
    <submittedName>
        <fullName evidence="2">EpsG family protein</fullName>
    </submittedName>
</protein>
<dbReference type="OrthoDB" id="9884611at2"/>
<keyword evidence="3" id="KW-1185">Reference proteome</keyword>
<accession>A0A1M5DVY9</accession>
<feature type="transmembrane region" description="Helical" evidence="1">
    <location>
        <begin position="130"/>
        <end position="148"/>
    </location>
</feature>
<keyword evidence="1" id="KW-1133">Transmembrane helix</keyword>
<feature type="transmembrane region" description="Helical" evidence="1">
    <location>
        <begin position="209"/>
        <end position="228"/>
    </location>
</feature>
<feature type="transmembrane region" description="Helical" evidence="1">
    <location>
        <begin position="36"/>
        <end position="53"/>
    </location>
</feature>
<dbReference type="Pfam" id="PF14897">
    <property type="entry name" value="EpsG"/>
    <property type="match status" value="1"/>
</dbReference>
<dbReference type="Proteomes" id="UP000184436">
    <property type="component" value="Unassembled WGS sequence"/>
</dbReference>
<dbReference type="RefSeq" id="WP_073350217.1">
    <property type="nucleotide sequence ID" value="NZ_FQVD01000031.1"/>
</dbReference>
<organism evidence="2 3">
    <name type="scientific">Bacteroides faecichinchillae</name>
    <dbReference type="NCBI Taxonomy" id="871325"/>
    <lineage>
        <taxon>Bacteria</taxon>
        <taxon>Pseudomonadati</taxon>
        <taxon>Bacteroidota</taxon>
        <taxon>Bacteroidia</taxon>
        <taxon>Bacteroidales</taxon>
        <taxon>Bacteroidaceae</taxon>
        <taxon>Bacteroides</taxon>
    </lineage>
</organism>
<feature type="transmembrane region" description="Helical" evidence="1">
    <location>
        <begin position="313"/>
        <end position="330"/>
    </location>
</feature>
<evidence type="ECO:0000256" key="1">
    <source>
        <dbReference type="SAM" id="Phobius"/>
    </source>
</evidence>
<evidence type="ECO:0000313" key="3">
    <source>
        <dbReference type="Proteomes" id="UP000184436"/>
    </source>
</evidence>
<proteinExistence type="predicted"/>
<evidence type="ECO:0000313" key="2">
    <source>
        <dbReference type="EMBL" id="SHF71086.1"/>
    </source>
</evidence>
<gene>
    <name evidence="2" type="ORF">SAMN05444349_13110</name>
</gene>
<dbReference type="EMBL" id="FQVD01000031">
    <property type="protein sequence ID" value="SHF71086.1"/>
    <property type="molecule type" value="Genomic_DNA"/>
</dbReference>
<dbReference type="InterPro" id="IPR049458">
    <property type="entry name" value="EpsG-like"/>
</dbReference>
<name>A0A1M5DVY9_9BACE</name>
<dbReference type="STRING" id="871325.SAMN05444349_13110"/>
<feature type="transmembrane region" description="Helical" evidence="1">
    <location>
        <begin position="6"/>
        <end position="29"/>
    </location>
</feature>
<feature type="transmembrane region" description="Helical" evidence="1">
    <location>
        <begin position="177"/>
        <end position="203"/>
    </location>
</feature>
<feature type="transmembrane region" description="Helical" evidence="1">
    <location>
        <begin position="98"/>
        <end position="118"/>
    </location>
</feature>
<sequence>MKELNFRIFIVLFFISPLLSFPLIVYYIYLQRKYAYTFLALFLGFIALLYAPTHDLFRHNLLYYDYVGEATTGIVFRQDVLLYTLTAWFAKWNINFEIIRFLFVFLSYQMYFSLFYSIQRKNSYLNNNKKISFLLFLLLLFSIRFFVICCGLRQGLATAFAVFGVYKLLIENRKVGYVFLLLAPLTHLSLIIAFVGVLIIKYINISFKVGLFLAIVLYLLSMTLMNYLSSFLGGDVGKAVEVYTTGYWGADGEAAEQISLKGMIALYFNQLQMLPLLYFMYKVNENSKYFSFIVFSFIICAVTLPYFAVIDRMIMLFMGISVLFLIYNFNGSRLHLKVSKTALILVASFFFISLYAERYTIRLSREYKLLTPVPYILMNNYSEQWLWNNVNNWGK</sequence>
<reference evidence="2 3" key="1">
    <citation type="submission" date="2016-11" db="EMBL/GenBank/DDBJ databases">
        <authorList>
            <person name="Jaros S."/>
            <person name="Januszkiewicz K."/>
            <person name="Wedrychowicz H."/>
        </authorList>
    </citation>
    <scope>NUCLEOTIDE SEQUENCE [LARGE SCALE GENOMIC DNA]</scope>
    <source>
        <strain evidence="2 3">DSM 26883</strain>
    </source>
</reference>